<dbReference type="PIRSF" id="PIRSF015589">
    <property type="entry name" value="PP_kinase"/>
    <property type="match status" value="1"/>
</dbReference>
<dbReference type="GO" id="GO:0005524">
    <property type="term" value="F:ATP binding"/>
    <property type="evidence" value="ECO:0007669"/>
    <property type="project" value="UniProtKB-KW"/>
</dbReference>
<comment type="cofactor">
    <cofactor evidence="8">
        <name>Mg(2+)</name>
        <dbReference type="ChEBI" id="CHEBI:18420"/>
    </cofactor>
</comment>
<keyword evidence="3 8" id="KW-0479">Metal-binding</keyword>
<dbReference type="NCBIfam" id="NF003917">
    <property type="entry name" value="PRK05443.1-1"/>
    <property type="match status" value="1"/>
</dbReference>
<dbReference type="HAMAP" id="MF_00347">
    <property type="entry name" value="Polyphosphate_kinase"/>
    <property type="match status" value="1"/>
</dbReference>
<gene>
    <name evidence="8 15" type="primary">ppk</name>
    <name evidence="15" type="ORF">MAE02_21670</name>
</gene>
<evidence type="ECO:0000256" key="1">
    <source>
        <dbReference type="ARBA" id="ARBA00022553"/>
    </source>
</evidence>
<feature type="active site" description="Phosphohistidine intermediate" evidence="8">
    <location>
        <position position="495"/>
    </location>
</feature>
<feature type="domain" description="Polyphosphate kinase middle" evidence="11">
    <location>
        <begin position="185"/>
        <end position="364"/>
    </location>
</feature>
<reference evidence="15 16" key="1">
    <citation type="submission" date="2019-07" db="EMBL/GenBank/DDBJ databases">
        <title>Whole genome shotgun sequence of Microvirga aerophila NBRC 106136.</title>
        <authorList>
            <person name="Hosoyama A."/>
            <person name="Uohara A."/>
            <person name="Ohji S."/>
            <person name="Ichikawa N."/>
        </authorList>
    </citation>
    <scope>NUCLEOTIDE SEQUENCE [LARGE SCALE GENOMIC DNA]</scope>
    <source>
        <strain evidence="15 16">NBRC 106136</strain>
    </source>
</reference>
<dbReference type="SUPFAM" id="SSF56024">
    <property type="entry name" value="Phospholipase D/nuclease"/>
    <property type="match status" value="2"/>
</dbReference>
<organism evidence="15 16">
    <name type="scientific">Microvirga aerophila</name>
    <dbReference type="NCBI Taxonomy" id="670291"/>
    <lineage>
        <taxon>Bacteria</taxon>
        <taxon>Pseudomonadati</taxon>
        <taxon>Pseudomonadota</taxon>
        <taxon>Alphaproteobacteria</taxon>
        <taxon>Hyphomicrobiales</taxon>
        <taxon>Methylobacteriaceae</taxon>
        <taxon>Microvirga</taxon>
    </lineage>
</organism>
<evidence type="ECO:0000256" key="9">
    <source>
        <dbReference type="RuleBase" id="RU003800"/>
    </source>
</evidence>
<dbReference type="FunFam" id="3.30.870.10:FF:000001">
    <property type="entry name" value="Polyphosphate kinase"/>
    <property type="match status" value="1"/>
</dbReference>
<keyword evidence="7 8" id="KW-0460">Magnesium</keyword>
<keyword evidence="2 8" id="KW-0808">Transferase</keyword>
<feature type="domain" description="Polyphosphate kinase C-terminal" evidence="14">
    <location>
        <begin position="392"/>
        <end position="556"/>
    </location>
</feature>
<proteinExistence type="inferred from homology"/>
<dbReference type="PANTHER" id="PTHR30218:SF0">
    <property type="entry name" value="POLYPHOSPHATE KINASE"/>
    <property type="match status" value="1"/>
</dbReference>
<dbReference type="InterPro" id="IPR025200">
    <property type="entry name" value="PPK_C_dom2"/>
</dbReference>
<keyword evidence="1 8" id="KW-0597">Phosphoprotein</keyword>
<evidence type="ECO:0000256" key="6">
    <source>
        <dbReference type="ARBA" id="ARBA00022840"/>
    </source>
</evidence>
<feature type="compositionally biased region" description="Basic and acidic residues" evidence="10">
    <location>
        <begin position="1"/>
        <end position="17"/>
    </location>
</feature>
<name>A0A512BRC2_9HYPH</name>
<dbReference type="InterPro" id="IPR025198">
    <property type="entry name" value="PPK_N_dom"/>
</dbReference>
<dbReference type="NCBIfam" id="NF003921">
    <property type="entry name" value="PRK05443.2-2"/>
    <property type="match status" value="1"/>
</dbReference>
<keyword evidence="4 8" id="KW-0547">Nucleotide-binding</keyword>
<comment type="function">
    <text evidence="8 9">Catalyzes the reversible transfer of the terminal phosphate of ATP to form a long-chain polyphosphate (polyP).</text>
</comment>
<dbReference type="NCBIfam" id="NF003918">
    <property type="entry name" value="PRK05443.1-2"/>
    <property type="match status" value="1"/>
</dbReference>
<dbReference type="InterPro" id="IPR041108">
    <property type="entry name" value="PP_kinase_C_1"/>
</dbReference>
<feature type="binding site" evidence="8">
    <location>
        <position position="465"/>
    </location>
    <ligand>
        <name>Mg(2+)</name>
        <dbReference type="ChEBI" id="CHEBI:18420"/>
    </ligand>
</feature>
<feature type="binding site" evidence="8">
    <location>
        <position position="624"/>
    </location>
    <ligand>
        <name>ATP</name>
        <dbReference type="ChEBI" id="CHEBI:30616"/>
    </ligand>
</feature>
<feature type="binding site" evidence="8">
    <location>
        <position position="435"/>
    </location>
    <ligand>
        <name>Mg(2+)</name>
        <dbReference type="ChEBI" id="CHEBI:18420"/>
    </ligand>
</feature>
<evidence type="ECO:0000256" key="5">
    <source>
        <dbReference type="ARBA" id="ARBA00022777"/>
    </source>
</evidence>
<evidence type="ECO:0000256" key="4">
    <source>
        <dbReference type="ARBA" id="ARBA00022741"/>
    </source>
</evidence>
<keyword evidence="6 8" id="KW-0067">ATP-binding</keyword>
<accession>A0A512BRC2</accession>
<feature type="region of interest" description="Disordered" evidence="10">
    <location>
        <begin position="747"/>
        <end position="771"/>
    </location>
</feature>
<dbReference type="Pfam" id="PF13090">
    <property type="entry name" value="PP_kinase_C"/>
    <property type="match status" value="1"/>
</dbReference>
<feature type="binding site" evidence="8">
    <location>
        <position position="528"/>
    </location>
    <ligand>
        <name>ATP</name>
        <dbReference type="ChEBI" id="CHEBI:30616"/>
    </ligand>
</feature>
<dbReference type="NCBIfam" id="NF003919">
    <property type="entry name" value="PRK05443.1-4"/>
    <property type="match status" value="1"/>
</dbReference>
<evidence type="ECO:0000259" key="13">
    <source>
        <dbReference type="Pfam" id="PF13090"/>
    </source>
</evidence>
<comment type="PTM">
    <text evidence="8 9">An intermediate of this reaction is the autophosphorylated ppk in which a phosphate is covalently linked to a histidine residue through a N-P bond.</text>
</comment>
<evidence type="ECO:0000256" key="2">
    <source>
        <dbReference type="ARBA" id="ARBA00022679"/>
    </source>
</evidence>
<evidence type="ECO:0000256" key="3">
    <source>
        <dbReference type="ARBA" id="ARBA00022723"/>
    </source>
</evidence>
<dbReference type="Gene3D" id="3.30.870.10">
    <property type="entry name" value="Endonuclease Chain A"/>
    <property type="match status" value="2"/>
</dbReference>
<dbReference type="SUPFAM" id="SSF143724">
    <property type="entry name" value="PHP14-like"/>
    <property type="match status" value="1"/>
</dbReference>
<dbReference type="Pfam" id="PF02503">
    <property type="entry name" value="PP_kinase"/>
    <property type="match status" value="1"/>
</dbReference>
<evidence type="ECO:0000259" key="11">
    <source>
        <dbReference type="Pfam" id="PF02503"/>
    </source>
</evidence>
<dbReference type="GO" id="GO:0008976">
    <property type="term" value="F:polyphosphate kinase activity"/>
    <property type="evidence" value="ECO:0007669"/>
    <property type="project" value="UniProtKB-UniRule"/>
</dbReference>
<dbReference type="InterPro" id="IPR036832">
    <property type="entry name" value="PPK_N_dom_sf"/>
</dbReference>
<sequence>MKSDPETLSSDRRETVTKSKAKRLPRKVPENDVRGALTMDEAEIVTDAPLPKAPPDIELDGAALKQFPQRFINRELSWLQFNRRVLEEASNKNHPLLEQLRFLSISADNLDEFFMVRVAGLKGQVRTGVAAPSQDGLTPQEQLSKISTAVSLLASDQQRRWHELRDALLEEGIVLVDGPGLTKSEASWLEDYFLNHIFPVLTPLAIDPAHPFPFIPNLGSSIALKLARQSDGKVLNALIRLPPRAERFIRLPDFAETGANRFIALEQMIALYTMRLFPGYNVQGQGAFRVIRDSDIEVEEEAEDLVRLFETALKQRRRGTVIRLEVEAAMPEDLRQFVAEESEVSDDEVFVVEGMMGLSDLSQLVALDRPDLKFKPYNPRFPERIREHSGDCFAAIRQKDIIVHHPYESFDAVVQFLHQAARDPNVVAIKQTLYRTSSNSPIVAALAEAAEAGKSVTALVELKARFDEEANIRWARDLERAGAQVVFGFIELKTHAKLSMVVRREGGQLITYCHAGTGNYHPITARIYTDLSFFTADPVIGRDVSRIFNYVTGYAEPAELERMAVSPLNLKKRLIQHIEEEIAHAKAGRPAAIWGKCNSLVDPVIIDALYNASAAGVQIDLIVRGICCLRPGIPGLSENIRVKSIVGRFLEHTRIYAFGNGQALPNPKAHVYISSADLMPRNLDRRVEALLPILTPTVHEQILEQIMLANLLDNEQSWTVLADGTSRRIVPAKGEEPFNAHKYFMTNPSLSGRGKSLKTSSPKALPKRGQR</sequence>
<evidence type="ECO:0000256" key="10">
    <source>
        <dbReference type="SAM" id="MobiDB-lite"/>
    </source>
</evidence>
<feature type="region of interest" description="Disordered" evidence="10">
    <location>
        <begin position="1"/>
        <end position="33"/>
    </location>
</feature>
<dbReference type="InterPro" id="IPR036830">
    <property type="entry name" value="PP_kinase_middle_dom_sf"/>
</dbReference>
<dbReference type="PANTHER" id="PTHR30218">
    <property type="entry name" value="POLYPHOSPHATE KINASE"/>
    <property type="match status" value="1"/>
</dbReference>
<dbReference type="Gene3D" id="3.30.1840.10">
    <property type="entry name" value="Polyphosphate kinase middle domain"/>
    <property type="match status" value="1"/>
</dbReference>
<feature type="binding site" evidence="8">
    <location>
        <position position="109"/>
    </location>
    <ligand>
        <name>ATP</name>
        <dbReference type="ChEBI" id="CHEBI:30616"/>
    </ligand>
</feature>
<dbReference type="GO" id="GO:0046872">
    <property type="term" value="F:metal ion binding"/>
    <property type="evidence" value="ECO:0007669"/>
    <property type="project" value="UniProtKB-KW"/>
</dbReference>
<feature type="domain" description="Polyphosphate kinase N-terminal" evidence="12">
    <location>
        <begin position="71"/>
        <end position="175"/>
    </location>
</feature>
<dbReference type="NCBIfam" id="TIGR03705">
    <property type="entry name" value="poly_P_kin"/>
    <property type="match status" value="1"/>
</dbReference>
<keyword evidence="5 8" id="KW-0418">Kinase</keyword>
<evidence type="ECO:0000259" key="12">
    <source>
        <dbReference type="Pfam" id="PF13089"/>
    </source>
</evidence>
<dbReference type="Pfam" id="PF13089">
    <property type="entry name" value="PP_kinase_N"/>
    <property type="match status" value="1"/>
</dbReference>
<dbReference type="EC" id="2.7.4.1" evidence="8 9"/>
<dbReference type="EMBL" id="BJYU01000024">
    <property type="protein sequence ID" value="GEO14471.1"/>
    <property type="molecule type" value="Genomic_DNA"/>
</dbReference>
<dbReference type="SUPFAM" id="SSF140356">
    <property type="entry name" value="PPK N-terminal domain-like"/>
    <property type="match status" value="1"/>
</dbReference>
<comment type="catalytic activity">
    <reaction evidence="8 9">
        <text>[phosphate](n) + ATP = [phosphate](n+1) + ADP</text>
        <dbReference type="Rhea" id="RHEA:19573"/>
        <dbReference type="Rhea" id="RHEA-COMP:9859"/>
        <dbReference type="Rhea" id="RHEA-COMP:14280"/>
        <dbReference type="ChEBI" id="CHEBI:16838"/>
        <dbReference type="ChEBI" id="CHEBI:30616"/>
        <dbReference type="ChEBI" id="CHEBI:456216"/>
        <dbReference type="EC" id="2.7.4.1"/>
    </reaction>
</comment>
<evidence type="ECO:0000259" key="14">
    <source>
        <dbReference type="Pfam" id="PF17941"/>
    </source>
</evidence>
<comment type="caution">
    <text evidence="15">The sequence shown here is derived from an EMBL/GenBank/DDBJ whole genome shotgun (WGS) entry which is preliminary data.</text>
</comment>
<dbReference type="InterPro" id="IPR024953">
    <property type="entry name" value="PP_kinase_middle"/>
</dbReference>
<keyword evidence="16" id="KW-1185">Reference proteome</keyword>
<dbReference type="GO" id="GO:0006799">
    <property type="term" value="P:polyphosphate biosynthetic process"/>
    <property type="evidence" value="ECO:0007669"/>
    <property type="project" value="UniProtKB-UniRule"/>
</dbReference>
<evidence type="ECO:0000256" key="8">
    <source>
        <dbReference type="HAMAP-Rule" id="MF_00347"/>
    </source>
</evidence>
<dbReference type="InterPro" id="IPR003414">
    <property type="entry name" value="PP_kinase"/>
</dbReference>
<dbReference type="CDD" id="cd09165">
    <property type="entry name" value="PLDc_PaPPK1_C1_like"/>
    <property type="match status" value="1"/>
</dbReference>
<dbReference type="Gene3D" id="1.20.58.310">
    <property type="entry name" value="Polyphosphate kinase N-terminal domain"/>
    <property type="match status" value="1"/>
</dbReference>
<evidence type="ECO:0000256" key="7">
    <source>
        <dbReference type="ARBA" id="ARBA00022842"/>
    </source>
</evidence>
<dbReference type="AlphaFoldDB" id="A0A512BRC2"/>
<dbReference type="Pfam" id="PF17941">
    <property type="entry name" value="PP_kinase_C_1"/>
    <property type="match status" value="1"/>
</dbReference>
<protein>
    <recommendedName>
        <fullName evidence="8 9">Polyphosphate kinase</fullName>
        <ecNumber evidence="8 9">2.7.4.1</ecNumber>
    </recommendedName>
    <alternativeName>
        <fullName evidence="8">ATP-polyphosphate phosphotransferase</fullName>
    </alternativeName>
    <alternativeName>
        <fullName evidence="8">Polyphosphoric acid kinase</fullName>
    </alternativeName>
</protein>
<feature type="binding site" evidence="8">
    <location>
        <position position="652"/>
    </location>
    <ligand>
        <name>ATP</name>
        <dbReference type="ChEBI" id="CHEBI:30616"/>
    </ligand>
</feature>
<evidence type="ECO:0000313" key="15">
    <source>
        <dbReference type="EMBL" id="GEO14471.1"/>
    </source>
</evidence>
<dbReference type="CDD" id="cd09168">
    <property type="entry name" value="PLDc_PaPPK1_C2_like"/>
    <property type="match status" value="1"/>
</dbReference>
<dbReference type="Proteomes" id="UP000321085">
    <property type="component" value="Unassembled WGS sequence"/>
</dbReference>
<feature type="domain" description="Polyphosphate kinase C-terminal" evidence="13">
    <location>
        <begin position="564"/>
        <end position="740"/>
    </location>
</feature>
<evidence type="ECO:0000313" key="16">
    <source>
        <dbReference type="Proteomes" id="UP000321085"/>
    </source>
</evidence>
<comment type="similarity">
    <text evidence="8 9">Belongs to the polyphosphate kinase 1 (PPK1) family.</text>
</comment>
<dbReference type="GO" id="GO:0009358">
    <property type="term" value="C:polyphosphate kinase complex"/>
    <property type="evidence" value="ECO:0007669"/>
    <property type="project" value="InterPro"/>
</dbReference>